<dbReference type="GO" id="GO:0030170">
    <property type="term" value="F:pyridoxal phosphate binding"/>
    <property type="evidence" value="ECO:0007669"/>
    <property type="project" value="TreeGrafter"/>
</dbReference>
<sequence length="436" mass="48313">MKHASRTALTLSFGALVPTEYQFFLMCGYAHKKKLFRKNFPYGVKESNESVFYPNSLNRSQPLPVMQFIDLLSQKDRIRAALLHRIEGILDRGQFIMGPEVTELESRLASYVGSRYCVSCSSGTDALLMPLLAKGVGPGDAVLTTPFTFVATAEVISLAGATPIFVDVLPDTFNMDPDLVGYAVDDAVQRGLKPKALIPVDLFGLTADYDRLQAVADAYRIWILEDAAQSFGASFKGRRAGSFGLVGATSFFPAKPLGCYGDGGAIFTDDEELDTLLRSIRVHGSGIDKYSNDRIGINGRLDSIQAAVLLEKLTIFDDELEARQRIADLYSERLQGRFIVPHIPAHYRSAWAQYSLLAASSAERDQLMQALQQEGIPTMIYYKIPLHLQKAYDFLGYKAGDYPVSEELSSRIFSLPMHPYLKEEDVERICSLLLSA</sequence>
<evidence type="ECO:0000313" key="5">
    <source>
        <dbReference type="Proteomes" id="UP000002724"/>
    </source>
</evidence>
<evidence type="ECO:0000256" key="3">
    <source>
        <dbReference type="RuleBase" id="RU004508"/>
    </source>
</evidence>
<accession>B4SG61</accession>
<dbReference type="InterPro" id="IPR015424">
    <property type="entry name" value="PyrdxlP-dep_Trfase"/>
</dbReference>
<dbReference type="STRING" id="324925.Ppha_1093"/>
<protein>
    <submittedName>
        <fullName evidence="4">DegT/DnrJ/EryC1/StrS aminotransferase</fullName>
    </submittedName>
</protein>
<evidence type="ECO:0000256" key="2">
    <source>
        <dbReference type="PIRSR" id="PIRSR000390-2"/>
    </source>
</evidence>
<dbReference type="CDD" id="cd00616">
    <property type="entry name" value="AHBA_syn"/>
    <property type="match status" value="1"/>
</dbReference>
<dbReference type="PANTHER" id="PTHR30244">
    <property type="entry name" value="TRANSAMINASE"/>
    <property type="match status" value="1"/>
</dbReference>
<keyword evidence="4" id="KW-0808">Transferase</keyword>
<keyword evidence="5" id="KW-1185">Reference proteome</keyword>
<keyword evidence="2 3" id="KW-0663">Pyridoxal phosphate</keyword>
<dbReference type="GO" id="GO:0008483">
    <property type="term" value="F:transaminase activity"/>
    <property type="evidence" value="ECO:0007669"/>
    <property type="project" value="UniProtKB-KW"/>
</dbReference>
<dbReference type="InterPro" id="IPR015422">
    <property type="entry name" value="PyrdxlP-dep_Trfase_small"/>
</dbReference>
<dbReference type="Gene3D" id="3.40.640.10">
    <property type="entry name" value="Type I PLP-dependent aspartate aminotransferase-like (Major domain)"/>
    <property type="match status" value="1"/>
</dbReference>
<dbReference type="eggNOG" id="COG0399">
    <property type="taxonomic scope" value="Bacteria"/>
</dbReference>
<feature type="active site" description="Proton acceptor" evidence="1">
    <location>
        <position position="255"/>
    </location>
</feature>
<name>B4SG61_PELPB</name>
<dbReference type="HOGENOM" id="CLU_033332_6_1_10"/>
<dbReference type="SUPFAM" id="SSF53383">
    <property type="entry name" value="PLP-dependent transferases"/>
    <property type="match status" value="1"/>
</dbReference>
<evidence type="ECO:0000313" key="4">
    <source>
        <dbReference type="EMBL" id="ACF43372.1"/>
    </source>
</evidence>
<dbReference type="GO" id="GO:0000271">
    <property type="term" value="P:polysaccharide biosynthetic process"/>
    <property type="evidence" value="ECO:0007669"/>
    <property type="project" value="TreeGrafter"/>
</dbReference>
<gene>
    <name evidence="4" type="ordered locus">Ppha_1093</name>
</gene>
<dbReference type="InterPro" id="IPR000653">
    <property type="entry name" value="DegT/StrS_aminotransferase"/>
</dbReference>
<dbReference type="EMBL" id="CP001110">
    <property type="protein sequence ID" value="ACF43372.1"/>
    <property type="molecule type" value="Genomic_DNA"/>
</dbReference>
<dbReference type="KEGG" id="pph:Ppha_1093"/>
<evidence type="ECO:0000256" key="1">
    <source>
        <dbReference type="PIRSR" id="PIRSR000390-1"/>
    </source>
</evidence>
<dbReference type="PIRSF" id="PIRSF000390">
    <property type="entry name" value="PLP_StrS"/>
    <property type="match status" value="1"/>
</dbReference>
<feature type="modified residue" description="N6-(pyridoxal phosphate)lysine" evidence="2">
    <location>
        <position position="255"/>
    </location>
</feature>
<dbReference type="Gene3D" id="3.90.1150.10">
    <property type="entry name" value="Aspartate Aminotransferase, domain 1"/>
    <property type="match status" value="1"/>
</dbReference>
<dbReference type="Pfam" id="PF01041">
    <property type="entry name" value="DegT_DnrJ_EryC1"/>
    <property type="match status" value="1"/>
</dbReference>
<organism evidence="4 5">
    <name type="scientific">Pelodictyon phaeoclathratiforme (strain DSM 5477 / BU-1)</name>
    <dbReference type="NCBI Taxonomy" id="324925"/>
    <lineage>
        <taxon>Bacteria</taxon>
        <taxon>Pseudomonadati</taxon>
        <taxon>Chlorobiota</taxon>
        <taxon>Chlorobiia</taxon>
        <taxon>Chlorobiales</taxon>
        <taxon>Chlorobiaceae</taxon>
        <taxon>Chlorobium/Pelodictyon group</taxon>
        <taxon>Pelodictyon</taxon>
    </lineage>
</organism>
<dbReference type="PANTHER" id="PTHR30244:SF42">
    <property type="entry name" value="UDP-2-ACETAMIDO-2-DEOXY-3-OXO-D-GLUCURONATE AMINOTRANSFERASE"/>
    <property type="match status" value="1"/>
</dbReference>
<reference evidence="4 5" key="1">
    <citation type="submission" date="2008-06" db="EMBL/GenBank/DDBJ databases">
        <title>Complete sequence of Pelodictyon phaeoclathratiforme BU-1.</title>
        <authorList>
            <consortium name="US DOE Joint Genome Institute"/>
            <person name="Lucas S."/>
            <person name="Copeland A."/>
            <person name="Lapidus A."/>
            <person name="Glavina del Rio T."/>
            <person name="Dalin E."/>
            <person name="Tice H."/>
            <person name="Bruce D."/>
            <person name="Goodwin L."/>
            <person name="Pitluck S."/>
            <person name="Schmutz J."/>
            <person name="Larimer F."/>
            <person name="Land M."/>
            <person name="Hauser L."/>
            <person name="Kyrpides N."/>
            <person name="Mikhailova N."/>
            <person name="Liu Z."/>
            <person name="Li T."/>
            <person name="Zhao F."/>
            <person name="Overmann J."/>
            <person name="Bryant D.A."/>
            <person name="Richardson P."/>
        </authorList>
    </citation>
    <scope>NUCLEOTIDE SEQUENCE [LARGE SCALE GENOMIC DNA]</scope>
    <source>
        <strain evidence="5">DSM 5477 / BU-1</strain>
    </source>
</reference>
<proteinExistence type="inferred from homology"/>
<dbReference type="InterPro" id="IPR015421">
    <property type="entry name" value="PyrdxlP-dep_Trfase_major"/>
</dbReference>
<comment type="similarity">
    <text evidence="3">Belongs to the DegT/DnrJ/EryC1 family.</text>
</comment>
<keyword evidence="4" id="KW-0032">Aminotransferase</keyword>
<dbReference type="AlphaFoldDB" id="B4SG61"/>
<dbReference type="Proteomes" id="UP000002724">
    <property type="component" value="Chromosome"/>
</dbReference>